<proteinExistence type="predicted"/>
<evidence type="ECO:0000259" key="1">
    <source>
        <dbReference type="Pfam" id="PF13439"/>
    </source>
</evidence>
<dbReference type="EMBL" id="CP151762">
    <property type="protein sequence ID" value="WZU63258.1"/>
    <property type="molecule type" value="Genomic_DNA"/>
</dbReference>
<gene>
    <name evidence="2" type="ORF">AABB28_15580</name>
</gene>
<keyword evidence="2" id="KW-0328">Glycosyltransferase</keyword>
<keyword evidence="2" id="KW-0808">Transferase</keyword>
<dbReference type="Gene3D" id="3.40.50.2000">
    <property type="entry name" value="Glycogen Phosphorylase B"/>
    <property type="match status" value="1"/>
</dbReference>
<protein>
    <submittedName>
        <fullName evidence="2">Glycosyltransferase</fullName>
        <ecNumber evidence="2">2.4.-.-</ecNumber>
    </submittedName>
</protein>
<reference evidence="2 3" key="1">
    <citation type="submission" date="2024-04" db="EMBL/GenBank/DDBJ databases">
        <title>Phylogenomic analyses of a clade within the roseobacter group suggest taxonomic reassignments of species of the genera Aestuariivita, Citreicella, Loktanella, Nautella, Pelagibaca, Ruegeria, Thalassobius, Thiobacimonas and Tropicibacter, and the proposal o.</title>
        <authorList>
            <person name="Jeon C.O."/>
        </authorList>
    </citation>
    <scope>NUCLEOTIDE SEQUENCE [LARGE SCALE GENOMIC DNA]</scope>
    <source>
        <strain evidence="2 3">G8-12</strain>
    </source>
</reference>
<dbReference type="InterPro" id="IPR028098">
    <property type="entry name" value="Glyco_trans_4-like_N"/>
</dbReference>
<evidence type="ECO:0000313" key="2">
    <source>
        <dbReference type="EMBL" id="WZU63258.1"/>
    </source>
</evidence>
<sequence>MKIAIYVSSWPPGRAASGIVTYTAQLVSSLRELGHEVYILSLDVGEADPFTIDLQQVRLSLLSRLWLRMRIKFTSVPAGGVWNAAKISRAVRQLVHEKGVEVFEIEESFGMSLQLSQMNIVPVLVRLHGPFLLTGVFDDVGSTMAFNNGRTKQEGLAIKAADYITAPCDYARAAVKKHYGITLTDSRIIPNPIIAAPESEIWQIDRCDTNKILFIGRFDSIKGGSGAACLCQIGTDQSRADADLRWSG</sequence>
<dbReference type="Proteomes" id="UP001451782">
    <property type="component" value="Chromosome"/>
</dbReference>
<accession>A0AAN0MEV9</accession>
<dbReference type="Pfam" id="PF13439">
    <property type="entry name" value="Glyco_transf_4"/>
    <property type="match status" value="1"/>
</dbReference>
<dbReference type="GO" id="GO:0016757">
    <property type="term" value="F:glycosyltransferase activity"/>
    <property type="evidence" value="ECO:0007669"/>
    <property type="project" value="UniProtKB-KW"/>
</dbReference>
<organism evidence="2 3">
    <name type="scientific">Yoonia algicola</name>
    <dbReference type="NCBI Taxonomy" id="3137368"/>
    <lineage>
        <taxon>Bacteria</taxon>
        <taxon>Pseudomonadati</taxon>
        <taxon>Pseudomonadota</taxon>
        <taxon>Alphaproteobacteria</taxon>
        <taxon>Rhodobacterales</taxon>
        <taxon>Paracoccaceae</taxon>
        <taxon>Yoonia</taxon>
    </lineage>
</organism>
<dbReference type="SUPFAM" id="SSF53756">
    <property type="entry name" value="UDP-Glycosyltransferase/glycogen phosphorylase"/>
    <property type="match status" value="1"/>
</dbReference>
<evidence type="ECO:0000313" key="3">
    <source>
        <dbReference type="Proteomes" id="UP001451782"/>
    </source>
</evidence>
<keyword evidence="3" id="KW-1185">Reference proteome</keyword>
<dbReference type="AlphaFoldDB" id="A0AAN0MEV9"/>
<feature type="domain" description="Glycosyltransferase subfamily 4-like N-terminal" evidence="1">
    <location>
        <begin position="17"/>
        <end position="193"/>
    </location>
</feature>
<dbReference type="KEGG" id="yag:AABB28_15580"/>
<dbReference type="EC" id="2.4.-.-" evidence="2"/>
<dbReference type="RefSeq" id="WP_342069654.1">
    <property type="nucleotide sequence ID" value="NZ_CP151762.1"/>
</dbReference>
<name>A0AAN0MEV9_9RHOB</name>